<dbReference type="InterPro" id="IPR001471">
    <property type="entry name" value="AP2/ERF_dom"/>
</dbReference>
<evidence type="ECO:0000256" key="1">
    <source>
        <dbReference type="ARBA" id="ARBA00004123"/>
    </source>
</evidence>
<dbReference type="STRING" id="52838.A0A4S8JPY9"/>
<evidence type="ECO:0000256" key="6">
    <source>
        <dbReference type="ARBA" id="ARBA00023242"/>
    </source>
</evidence>
<dbReference type="Gene3D" id="3.30.730.10">
    <property type="entry name" value="AP2/ERF domain"/>
    <property type="match status" value="2"/>
</dbReference>
<comment type="similarity">
    <text evidence="7">Belongs to the AP2/ERF transcription factor family. AP2 subfamily.</text>
</comment>
<feature type="domain" description="AP2/ERF" evidence="9">
    <location>
        <begin position="462"/>
        <end position="520"/>
    </location>
</feature>
<accession>A0A4S8JPY9</accession>
<feature type="domain" description="AP2/ERF" evidence="9">
    <location>
        <begin position="363"/>
        <end position="426"/>
    </location>
</feature>
<dbReference type="GO" id="GO:0003700">
    <property type="term" value="F:DNA-binding transcription factor activity"/>
    <property type="evidence" value="ECO:0007669"/>
    <property type="project" value="InterPro"/>
</dbReference>
<keyword evidence="11" id="KW-1185">Reference proteome</keyword>
<dbReference type="PANTHER" id="PTHR32467">
    <property type="entry name" value="AP2-LIKE ETHYLENE-RESPONSIVE TRANSCRIPTION FACTOR"/>
    <property type="match status" value="1"/>
</dbReference>
<protein>
    <recommendedName>
        <fullName evidence="9">AP2/ERF domain-containing protein</fullName>
    </recommendedName>
</protein>
<dbReference type="SMART" id="SM00380">
    <property type="entry name" value="AP2"/>
    <property type="match status" value="2"/>
</dbReference>
<keyword evidence="5" id="KW-0804">Transcription</keyword>
<name>A0A4S8JPY9_MUSBA</name>
<dbReference type="PROSITE" id="PS51032">
    <property type="entry name" value="AP2_ERF"/>
    <property type="match status" value="2"/>
</dbReference>
<proteinExistence type="inferred from homology"/>
<keyword evidence="2" id="KW-0677">Repeat</keyword>
<comment type="caution">
    <text evidence="10">The sequence shown here is derived from an EMBL/GenBank/DDBJ whole genome shotgun (WGS) entry which is preliminary data.</text>
</comment>
<dbReference type="InterPro" id="IPR036955">
    <property type="entry name" value="AP2/ERF_dom_sf"/>
</dbReference>
<comment type="subcellular location">
    <subcellularLocation>
        <location evidence="1">Nucleus</location>
    </subcellularLocation>
</comment>
<evidence type="ECO:0000259" key="9">
    <source>
        <dbReference type="PROSITE" id="PS51032"/>
    </source>
</evidence>
<dbReference type="CDD" id="cd00018">
    <property type="entry name" value="AP2"/>
    <property type="match status" value="2"/>
</dbReference>
<dbReference type="FunFam" id="3.30.730.10:FF:000002">
    <property type="entry name" value="AP2-like ethylene-responsive transcription factor"/>
    <property type="match status" value="1"/>
</dbReference>
<dbReference type="PRINTS" id="PR00367">
    <property type="entry name" value="ETHRSPELEMNT"/>
</dbReference>
<dbReference type="InterPro" id="IPR016177">
    <property type="entry name" value="DNA-bd_dom_sf"/>
</dbReference>
<dbReference type="Proteomes" id="UP000317650">
    <property type="component" value="Chromosome 1"/>
</dbReference>
<evidence type="ECO:0000256" key="7">
    <source>
        <dbReference type="ARBA" id="ARBA00037973"/>
    </source>
</evidence>
<sequence length="624" mass="68660">MTLLVLTFPPPRSWVSDGKEGSLRALESERPMRVCDLRSSRHRGESSCCREEDEFGGAGEGGGGDRDEMGFLPSDASVCLMEPPLRASTCASGIPSPVGGESSCCREEDEFGGAGEGGGGDRDEMGFLPSDASVCLMEPPLRASTCASDWRHSAIATTTSCSNPEEQGPKFEDFLGGYSENLNEENQNLQQPIYHFHDMYYHTSDGPGINVNMPPSFSPAEGGTGEDIQVPYHHIHSFHHNHSFQDPNAIKPPFFMTDPNQNFNASAIYNLGMDGSTSISGMKSWLRQNQHIPEKQPVEAYECNIQSLSLSMGPVSQSVPLKIVPMASPLEAADDPKCLNAELADREPVPRKSIETFGQRTSQYRGVTRHRWTGRYEAHLWDNSCRKEGQKRKGRQGGYDKEEKAARAYDLAALKYWGPTTHTNFPLSSYQKDLEEMKDMTRQEFVANLRRKSSGFSRGASVYRGVTRHHQHGRWQARIGRVAGNKDLYLGTFSTQEEAAEAYDIAAIKFRGLNAVTNFDMSKYDVKHICSSSHLFGGDLGKRSPKSTPTASASANMNQQTSVVVANTDDLSNMLSNSKSDVSLISSSITNPNLWMESQGSEGTIIPTTACMGTFLRHSFALLQ</sequence>
<evidence type="ECO:0000256" key="5">
    <source>
        <dbReference type="ARBA" id="ARBA00023163"/>
    </source>
</evidence>
<keyword evidence="6" id="KW-0539">Nucleus</keyword>
<gene>
    <name evidence="10" type="ORF">C4D60_Mb01t15790</name>
</gene>
<evidence type="ECO:0000256" key="4">
    <source>
        <dbReference type="ARBA" id="ARBA00023125"/>
    </source>
</evidence>
<reference evidence="10 11" key="1">
    <citation type="journal article" date="2019" name="Nat. Plants">
        <title>Genome sequencing of Musa balbisiana reveals subgenome evolution and function divergence in polyploid bananas.</title>
        <authorList>
            <person name="Yao X."/>
        </authorList>
    </citation>
    <scope>NUCLEOTIDE SEQUENCE [LARGE SCALE GENOMIC DNA]</scope>
    <source>
        <strain evidence="11">cv. DH-PKW</strain>
        <tissue evidence="10">Leaves</tissue>
    </source>
</reference>
<dbReference type="SUPFAM" id="SSF54171">
    <property type="entry name" value="DNA-binding domain"/>
    <property type="match status" value="2"/>
</dbReference>
<keyword evidence="3" id="KW-0805">Transcription regulation</keyword>
<dbReference type="GO" id="GO:0003677">
    <property type="term" value="F:DNA binding"/>
    <property type="evidence" value="ECO:0007669"/>
    <property type="project" value="UniProtKB-KW"/>
</dbReference>
<dbReference type="EMBL" id="PYDT01000004">
    <property type="protein sequence ID" value="THU63442.1"/>
    <property type="molecule type" value="Genomic_DNA"/>
</dbReference>
<feature type="region of interest" description="Disordered" evidence="8">
    <location>
        <begin position="49"/>
        <end position="69"/>
    </location>
</feature>
<dbReference type="AlphaFoldDB" id="A0A4S8JPY9"/>
<dbReference type="Pfam" id="PF00847">
    <property type="entry name" value="AP2"/>
    <property type="match status" value="2"/>
</dbReference>
<dbReference type="PANTHER" id="PTHR32467:SF236">
    <property type="entry name" value="AP2_ERF DOMAIN-CONTAINING PROTEIN"/>
    <property type="match status" value="1"/>
</dbReference>
<keyword evidence="4" id="KW-0238">DNA-binding</keyword>
<evidence type="ECO:0000256" key="8">
    <source>
        <dbReference type="SAM" id="MobiDB-lite"/>
    </source>
</evidence>
<evidence type="ECO:0000313" key="10">
    <source>
        <dbReference type="EMBL" id="THU63442.1"/>
    </source>
</evidence>
<evidence type="ECO:0000256" key="2">
    <source>
        <dbReference type="ARBA" id="ARBA00022737"/>
    </source>
</evidence>
<dbReference type="FunFam" id="3.30.730.10:FF:000003">
    <property type="entry name" value="AP2-like ethylene-responsive transcription factor ANT"/>
    <property type="match status" value="1"/>
</dbReference>
<dbReference type="GO" id="GO:0005634">
    <property type="term" value="C:nucleus"/>
    <property type="evidence" value="ECO:0007669"/>
    <property type="project" value="UniProtKB-SubCell"/>
</dbReference>
<organism evidence="10 11">
    <name type="scientific">Musa balbisiana</name>
    <name type="common">Banana</name>
    <dbReference type="NCBI Taxonomy" id="52838"/>
    <lineage>
        <taxon>Eukaryota</taxon>
        <taxon>Viridiplantae</taxon>
        <taxon>Streptophyta</taxon>
        <taxon>Embryophyta</taxon>
        <taxon>Tracheophyta</taxon>
        <taxon>Spermatophyta</taxon>
        <taxon>Magnoliopsida</taxon>
        <taxon>Liliopsida</taxon>
        <taxon>Zingiberales</taxon>
        <taxon>Musaceae</taxon>
        <taxon>Musa</taxon>
    </lineage>
</organism>
<evidence type="ECO:0000313" key="11">
    <source>
        <dbReference type="Proteomes" id="UP000317650"/>
    </source>
</evidence>
<evidence type="ECO:0000256" key="3">
    <source>
        <dbReference type="ARBA" id="ARBA00023015"/>
    </source>
</evidence>